<evidence type="ECO:0000259" key="2">
    <source>
        <dbReference type="PROSITE" id="PS51746"/>
    </source>
</evidence>
<sequence length="377" mass="41223">MSKPTRRGSTTGSYQPAPNVQTPKERHHKAVRDQAGSLAQARRRLSVVSDNELVEGVAEVQIEEDTKLEVQVQKVQSEPQEETAFIISQYAGMSKKGYAPYNPRKKNQDSLVMAEDPDTQSLVLVVMDGHGENGDLVSRFLKATIPDTLFSHELFATDIEKAVEDTLEVCEARLLADPGIDCEFSGTTLVMGIIRGNTLTVANVGDSRLTMGVRQEGSDKLNAEPVSLDHKPDLPSEKERIERIGGRVFAVKYDDGIDGPARVWLADMDIPGLAMSRSLGDTVAHSAGVISSPEFFTRRIDPASDAFLVIASDGLWEFMSDQEVVDIANACSEPRIAVDTLIQLSTERWMKEEQVVDDTTVAVAWIGDYVGDSSGKV</sequence>
<feature type="region of interest" description="Disordered" evidence="1">
    <location>
        <begin position="1"/>
        <end position="41"/>
    </location>
</feature>
<proteinExistence type="predicted"/>
<dbReference type="InterPro" id="IPR001932">
    <property type="entry name" value="PPM-type_phosphatase-like_dom"/>
</dbReference>
<dbReference type="EMBL" id="HBEA01018112">
    <property type="protein sequence ID" value="CAD8264257.1"/>
    <property type="molecule type" value="Transcribed_RNA"/>
</dbReference>
<dbReference type="SUPFAM" id="SSF81606">
    <property type="entry name" value="PP2C-like"/>
    <property type="match status" value="1"/>
</dbReference>
<dbReference type="PANTHER" id="PTHR47992">
    <property type="entry name" value="PROTEIN PHOSPHATASE"/>
    <property type="match status" value="1"/>
</dbReference>
<dbReference type="PROSITE" id="PS51746">
    <property type="entry name" value="PPM_2"/>
    <property type="match status" value="1"/>
</dbReference>
<dbReference type="AlphaFoldDB" id="A0A7R9UEX3"/>
<feature type="compositionally biased region" description="Polar residues" evidence="1">
    <location>
        <begin position="7"/>
        <end position="22"/>
    </location>
</feature>
<dbReference type="Gene3D" id="3.60.40.10">
    <property type="entry name" value="PPM-type phosphatase domain"/>
    <property type="match status" value="1"/>
</dbReference>
<evidence type="ECO:0000256" key="1">
    <source>
        <dbReference type="SAM" id="MobiDB-lite"/>
    </source>
</evidence>
<dbReference type="Pfam" id="PF00481">
    <property type="entry name" value="PP2C"/>
    <property type="match status" value="1"/>
</dbReference>
<name>A0A7R9UEX3_9STRA</name>
<accession>A0A7R9UEX3</accession>
<reference evidence="3" key="1">
    <citation type="submission" date="2021-01" db="EMBL/GenBank/DDBJ databases">
        <authorList>
            <person name="Corre E."/>
            <person name="Pelletier E."/>
            <person name="Niang G."/>
            <person name="Scheremetjew M."/>
            <person name="Finn R."/>
            <person name="Kale V."/>
            <person name="Holt S."/>
            <person name="Cochrane G."/>
            <person name="Meng A."/>
            <person name="Brown T."/>
            <person name="Cohen L."/>
        </authorList>
    </citation>
    <scope>NUCLEOTIDE SEQUENCE</scope>
    <source>
        <strain evidence="3">CCMP2078</strain>
    </source>
</reference>
<dbReference type="CDD" id="cd00143">
    <property type="entry name" value="PP2Cc"/>
    <property type="match status" value="1"/>
</dbReference>
<dbReference type="GO" id="GO:0004722">
    <property type="term" value="F:protein serine/threonine phosphatase activity"/>
    <property type="evidence" value="ECO:0007669"/>
    <property type="project" value="InterPro"/>
</dbReference>
<protein>
    <recommendedName>
        <fullName evidence="2">PPM-type phosphatase domain-containing protein</fullName>
    </recommendedName>
</protein>
<dbReference type="InterPro" id="IPR015655">
    <property type="entry name" value="PP2C"/>
</dbReference>
<dbReference type="SMART" id="SM00332">
    <property type="entry name" value="PP2Cc"/>
    <property type="match status" value="1"/>
</dbReference>
<dbReference type="InterPro" id="IPR036457">
    <property type="entry name" value="PPM-type-like_dom_sf"/>
</dbReference>
<feature type="domain" description="PPM-type phosphatase" evidence="2">
    <location>
        <begin position="89"/>
        <end position="366"/>
    </location>
</feature>
<evidence type="ECO:0000313" key="3">
    <source>
        <dbReference type="EMBL" id="CAD8264257.1"/>
    </source>
</evidence>
<gene>
    <name evidence="3" type="ORF">PPYR1160_LOCUS13760</name>
</gene>
<organism evidence="3">
    <name type="scientific">Pinguiococcus pyrenoidosus</name>
    <dbReference type="NCBI Taxonomy" id="172671"/>
    <lineage>
        <taxon>Eukaryota</taxon>
        <taxon>Sar</taxon>
        <taxon>Stramenopiles</taxon>
        <taxon>Ochrophyta</taxon>
        <taxon>Pinguiophyceae</taxon>
        <taxon>Pinguiochrysidales</taxon>
        <taxon>Pinguiochrysidaceae</taxon>
        <taxon>Pinguiococcus</taxon>
    </lineage>
</organism>